<dbReference type="SUPFAM" id="SSF51905">
    <property type="entry name" value="FAD/NAD(P)-binding domain"/>
    <property type="match status" value="1"/>
</dbReference>
<dbReference type="FunFam" id="1.10.405.20:FF:000001">
    <property type="entry name" value="Amine oxidase"/>
    <property type="match status" value="1"/>
</dbReference>
<dbReference type="RefSeq" id="WP_245969369.1">
    <property type="nucleotide sequence ID" value="NZ_RBXL01000001.1"/>
</dbReference>
<dbReference type="Gene3D" id="3.30.70.1990">
    <property type="match status" value="1"/>
</dbReference>
<keyword evidence="4" id="KW-1185">Reference proteome</keyword>
<feature type="domain" description="Amine oxidase" evidence="2">
    <location>
        <begin position="13"/>
        <end position="306"/>
    </location>
</feature>
<evidence type="ECO:0000313" key="3">
    <source>
        <dbReference type="EMBL" id="RKT43176.1"/>
    </source>
</evidence>
<dbReference type="EMBL" id="RBXL01000001">
    <property type="protein sequence ID" value="RKT43176.1"/>
    <property type="molecule type" value="Genomic_DNA"/>
</dbReference>
<evidence type="ECO:0000313" key="4">
    <source>
        <dbReference type="Proteomes" id="UP000274556"/>
    </source>
</evidence>
<organism evidence="3 4">
    <name type="scientific">Thiocapsa rosea</name>
    <dbReference type="NCBI Taxonomy" id="69360"/>
    <lineage>
        <taxon>Bacteria</taxon>
        <taxon>Pseudomonadati</taxon>
        <taxon>Pseudomonadota</taxon>
        <taxon>Gammaproteobacteria</taxon>
        <taxon>Chromatiales</taxon>
        <taxon>Chromatiaceae</taxon>
        <taxon>Thiocapsa</taxon>
    </lineage>
</organism>
<dbReference type="Gene3D" id="1.10.405.20">
    <property type="match status" value="1"/>
</dbReference>
<dbReference type="AlphaFoldDB" id="A0A495V199"/>
<dbReference type="InterPro" id="IPR002937">
    <property type="entry name" value="Amino_oxidase"/>
</dbReference>
<evidence type="ECO:0000256" key="1">
    <source>
        <dbReference type="SAM" id="MobiDB-lite"/>
    </source>
</evidence>
<dbReference type="GO" id="GO:0016491">
    <property type="term" value="F:oxidoreductase activity"/>
    <property type="evidence" value="ECO:0007669"/>
    <property type="project" value="InterPro"/>
</dbReference>
<sequence length="453" mass="50133">MSVKTIGIVGGGIGGLGAAWLLDSRYEVTLLERNAYVGGHSNTLEVADPRGAFPVDTGFMVFNRRNYPLLTAMFKHLDVATYPTSMSFAASLEGGRIEYGGDSLNTLFGARTNLLDWRFLWMVKEILRFNAAAKNFINSNPGDTLTVGDFLQRGRYSDRFASHYLLPMAAAIWSCPTQDMRDFPFLSFARFFANHGLLDLVDRPDWETVRGGSRAYVQAILARLRGRCLADTPVQRVRRREQGVEVETAAGERLHFDAVVMGCHADEALSLIESPTPLERDILGDFRYQTNQVFLHTDSGLMPKRRRVWSSWNYIQQPGEGADRPVTVTYWMNSLQDLPSDRDVFVSLNPRVAPRSDLILAEMTYEHPMFDASATEAQRRIGEIQGRDRIWFSGAYLGYGFHEDGLRAAVDVARGLDVRPPWETAAPSAAAGDGAGAGYAAGAGPSSMTVLPS</sequence>
<protein>
    <submittedName>
        <fullName evidence="3">Putative NAD/FAD-binding protein</fullName>
    </submittedName>
</protein>
<evidence type="ECO:0000259" key="2">
    <source>
        <dbReference type="Pfam" id="PF01593"/>
    </source>
</evidence>
<proteinExistence type="predicted"/>
<dbReference type="Pfam" id="PF01593">
    <property type="entry name" value="Amino_oxidase"/>
    <property type="match status" value="1"/>
</dbReference>
<dbReference type="Proteomes" id="UP000274556">
    <property type="component" value="Unassembled WGS sequence"/>
</dbReference>
<feature type="region of interest" description="Disordered" evidence="1">
    <location>
        <begin position="425"/>
        <end position="453"/>
    </location>
</feature>
<dbReference type="PANTHER" id="PTHR42923">
    <property type="entry name" value="PROTOPORPHYRINOGEN OXIDASE"/>
    <property type="match status" value="1"/>
</dbReference>
<dbReference type="Gene3D" id="3.50.50.60">
    <property type="entry name" value="FAD/NAD(P)-binding domain"/>
    <property type="match status" value="1"/>
</dbReference>
<name>A0A495V199_9GAMM</name>
<comment type="caution">
    <text evidence="3">The sequence shown here is derived from an EMBL/GenBank/DDBJ whole genome shotgun (WGS) entry which is preliminary data.</text>
</comment>
<accession>A0A495V199</accession>
<dbReference type="InterPro" id="IPR050464">
    <property type="entry name" value="Zeta_carotene_desat/Oxidored"/>
</dbReference>
<gene>
    <name evidence="3" type="ORF">BDD21_0493</name>
</gene>
<dbReference type="InterPro" id="IPR036188">
    <property type="entry name" value="FAD/NAD-bd_sf"/>
</dbReference>
<dbReference type="PANTHER" id="PTHR42923:SF17">
    <property type="entry name" value="AMINE OXIDASE DOMAIN-CONTAINING PROTEIN"/>
    <property type="match status" value="1"/>
</dbReference>
<reference evidence="3 4" key="1">
    <citation type="submission" date="2018-10" db="EMBL/GenBank/DDBJ databases">
        <title>Genomic Encyclopedia of Archaeal and Bacterial Type Strains, Phase II (KMG-II): from individual species to whole genera.</title>
        <authorList>
            <person name="Goeker M."/>
        </authorList>
    </citation>
    <scope>NUCLEOTIDE SEQUENCE [LARGE SCALE GENOMIC DNA]</scope>
    <source>
        <strain evidence="3 4">DSM 235</strain>
    </source>
</reference>